<keyword evidence="1" id="KW-0833">Ubl conjugation pathway</keyword>
<dbReference type="PANTHER" id="PTHR10562">
    <property type="entry name" value="SMALL UBIQUITIN-RELATED MODIFIER"/>
    <property type="match status" value="1"/>
</dbReference>
<protein>
    <recommendedName>
        <fullName evidence="1">Small ubiquitin-related modifier</fullName>
        <shortName evidence="1">SUMO</shortName>
    </recommendedName>
</protein>
<comment type="subcellular location">
    <subcellularLocation>
        <location evidence="1">Nucleus</location>
    </subcellularLocation>
</comment>
<dbReference type="STRING" id="145388.A0A0D2J480"/>
<evidence type="ECO:0000313" key="4">
    <source>
        <dbReference type="Proteomes" id="UP000054498"/>
    </source>
</evidence>
<dbReference type="Proteomes" id="UP000054498">
    <property type="component" value="Unassembled WGS sequence"/>
</dbReference>
<organism evidence="3 4">
    <name type="scientific">Monoraphidium neglectum</name>
    <dbReference type="NCBI Taxonomy" id="145388"/>
    <lineage>
        <taxon>Eukaryota</taxon>
        <taxon>Viridiplantae</taxon>
        <taxon>Chlorophyta</taxon>
        <taxon>core chlorophytes</taxon>
        <taxon>Chlorophyceae</taxon>
        <taxon>CS clade</taxon>
        <taxon>Sphaeropleales</taxon>
        <taxon>Selenastraceae</taxon>
        <taxon>Monoraphidium</taxon>
    </lineage>
</organism>
<reference evidence="3 4" key="1">
    <citation type="journal article" date="2013" name="BMC Genomics">
        <title>Reconstruction of the lipid metabolism for the microalga Monoraphidium neglectum from its genome sequence reveals characteristics suitable for biofuel production.</title>
        <authorList>
            <person name="Bogen C."/>
            <person name="Al-Dilaimi A."/>
            <person name="Albersmeier A."/>
            <person name="Wichmann J."/>
            <person name="Grundmann M."/>
            <person name="Rupp O."/>
            <person name="Lauersen K.J."/>
            <person name="Blifernez-Klassen O."/>
            <person name="Kalinowski J."/>
            <person name="Goesmann A."/>
            <person name="Mussgnug J.H."/>
            <person name="Kruse O."/>
        </authorList>
    </citation>
    <scope>NUCLEOTIDE SEQUENCE [LARGE SCALE GENOMIC DNA]</scope>
    <source>
        <strain evidence="3 4">SAG 48.87</strain>
    </source>
</reference>
<evidence type="ECO:0000259" key="2">
    <source>
        <dbReference type="PROSITE" id="PS50053"/>
    </source>
</evidence>
<dbReference type="AlphaFoldDB" id="A0A0D2J480"/>
<accession>A0A0D2J480</accession>
<dbReference type="GO" id="GO:0005634">
    <property type="term" value="C:nucleus"/>
    <property type="evidence" value="ECO:0007669"/>
    <property type="project" value="UniProtKB-SubCell"/>
</dbReference>
<dbReference type="EMBL" id="KK103933">
    <property type="protein sequence ID" value="KIY94712.1"/>
    <property type="molecule type" value="Genomic_DNA"/>
</dbReference>
<dbReference type="InterPro" id="IPR029071">
    <property type="entry name" value="Ubiquitin-like_domsf"/>
</dbReference>
<dbReference type="FunFam" id="3.10.20.90:FF:000202">
    <property type="entry name" value="Small ubiquitin-related modifier I"/>
    <property type="match status" value="1"/>
</dbReference>
<dbReference type="InterPro" id="IPR022617">
    <property type="entry name" value="Rad60/SUMO-like_dom"/>
</dbReference>
<dbReference type="Pfam" id="PF11976">
    <property type="entry name" value="Rad60-SLD"/>
    <property type="match status" value="1"/>
</dbReference>
<dbReference type="SUPFAM" id="SSF54236">
    <property type="entry name" value="Ubiquitin-like"/>
    <property type="match status" value="1"/>
</dbReference>
<dbReference type="Gene3D" id="3.10.20.90">
    <property type="entry name" value="Phosphatidylinositol 3-kinase Catalytic Subunit, Chain A, domain 1"/>
    <property type="match status" value="1"/>
</dbReference>
<dbReference type="RefSeq" id="XP_013893732.1">
    <property type="nucleotide sequence ID" value="XM_014038278.1"/>
</dbReference>
<dbReference type="PROSITE" id="PS50053">
    <property type="entry name" value="UBIQUITIN_2"/>
    <property type="match status" value="1"/>
</dbReference>
<evidence type="ECO:0000256" key="1">
    <source>
        <dbReference type="RuleBase" id="RU361190"/>
    </source>
</evidence>
<dbReference type="SMART" id="SM00213">
    <property type="entry name" value="UBQ"/>
    <property type="match status" value="1"/>
</dbReference>
<comment type="similarity">
    <text evidence="1">Belongs to the ubiquitin family. SUMO subfamily.</text>
</comment>
<gene>
    <name evidence="3" type="ORF">MNEG_13250</name>
</gene>
<dbReference type="OrthoDB" id="442921at2759"/>
<keyword evidence="4" id="KW-1185">Reference proteome</keyword>
<dbReference type="GeneID" id="25730694"/>
<evidence type="ECO:0000313" key="3">
    <source>
        <dbReference type="EMBL" id="KIY94712.1"/>
    </source>
</evidence>
<sequence length="98" mass="10702">MADDTTGETKPQPKQEGAVINLVVKDQSGAEVHFKVKTHTKLEKVINAYCAKKSIVPSTVRFVFDGTRVNPNSSPEDLGMDDGDSIDVFQEQVGGRRP</sequence>
<dbReference type="KEGG" id="mng:MNEG_13250"/>
<feature type="domain" description="Ubiquitin-like" evidence="2">
    <location>
        <begin position="20"/>
        <end position="95"/>
    </location>
</feature>
<dbReference type="InterPro" id="IPR000626">
    <property type="entry name" value="Ubiquitin-like_dom"/>
</dbReference>
<name>A0A0D2J480_9CHLO</name>
<proteinExistence type="inferred from homology"/>
<keyword evidence="1" id="KW-0539">Nucleus</keyword>